<gene>
    <name evidence="1" type="ORF">SAMN04488503_3240</name>
</gene>
<keyword evidence="2" id="KW-1185">Reference proteome</keyword>
<organism evidence="1 2">
    <name type="scientific">Humidesulfovibrio mexicanus</name>
    <dbReference type="NCBI Taxonomy" id="147047"/>
    <lineage>
        <taxon>Bacteria</taxon>
        <taxon>Pseudomonadati</taxon>
        <taxon>Thermodesulfobacteriota</taxon>
        <taxon>Desulfovibrionia</taxon>
        <taxon>Desulfovibrionales</taxon>
        <taxon>Desulfovibrionaceae</taxon>
        <taxon>Humidesulfovibrio</taxon>
    </lineage>
</organism>
<feature type="non-terminal residue" evidence="1">
    <location>
        <position position="1"/>
    </location>
</feature>
<dbReference type="RefSeq" id="WP_179217081.1">
    <property type="nucleotide sequence ID" value="NZ_FZOC01000008.1"/>
</dbReference>
<dbReference type="Proteomes" id="UP000198324">
    <property type="component" value="Unassembled WGS sequence"/>
</dbReference>
<evidence type="ECO:0000313" key="1">
    <source>
        <dbReference type="EMBL" id="SNS21892.1"/>
    </source>
</evidence>
<evidence type="ECO:0000313" key="2">
    <source>
        <dbReference type="Proteomes" id="UP000198324"/>
    </source>
</evidence>
<sequence length="89" mass="9107">PELGTNECALVVEVGDDVAPGWLWTPEGCTAPPEPDPWPSAPDYLDAAAISIGHAERLYAAAQAEAAVMDAQGNPGDGPATVLLEILGL</sequence>
<reference evidence="1 2" key="1">
    <citation type="submission" date="2017-06" db="EMBL/GenBank/DDBJ databases">
        <authorList>
            <person name="Kim H.J."/>
            <person name="Triplett B.A."/>
        </authorList>
    </citation>
    <scope>NUCLEOTIDE SEQUENCE [LARGE SCALE GENOMIC DNA]</scope>
    <source>
        <strain evidence="1 2">DSM 13116</strain>
    </source>
</reference>
<protein>
    <submittedName>
        <fullName evidence="1">Uncharacterized protein</fullName>
    </submittedName>
</protein>
<name>A0A239CPV3_9BACT</name>
<proteinExistence type="predicted"/>
<dbReference type="AlphaFoldDB" id="A0A239CPV3"/>
<accession>A0A239CPV3</accession>
<dbReference type="EMBL" id="FZOC01000008">
    <property type="protein sequence ID" value="SNS21892.1"/>
    <property type="molecule type" value="Genomic_DNA"/>
</dbReference>